<gene>
    <name evidence="1" type="ordered locus">Caci_4788</name>
</gene>
<dbReference type="AlphaFoldDB" id="C7Q1C0"/>
<name>C7Q1C0_CATAD</name>
<protein>
    <submittedName>
        <fullName evidence="1">Uncharacterized protein</fullName>
    </submittedName>
</protein>
<dbReference type="NCBIfam" id="NF040565">
    <property type="entry name" value="SCO2521_fam"/>
    <property type="match status" value="1"/>
</dbReference>
<dbReference type="RefSeq" id="WP_015793378.1">
    <property type="nucleotide sequence ID" value="NC_013131.1"/>
</dbReference>
<proteinExistence type="predicted"/>
<dbReference type="EMBL" id="CP001700">
    <property type="protein sequence ID" value="ACU73649.1"/>
    <property type="molecule type" value="Genomic_DNA"/>
</dbReference>
<evidence type="ECO:0000313" key="2">
    <source>
        <dbReference type="Proteomes" id="UP000000851"/>
    </source>
</evidence>
<dbReference type="Proteomes" id="UP000000851">
    <property type="component" value="Chromosome"/>
</dbReference>
<dbReference type="HOGENOM" id="CLU_896632_0_0_11"/>
<dbReference type="InterPro" id="IPR049749">
    <property type="entry name" value="SCO2521-like"/>
</dbReference>
<dbReference type="InParanoid" id="C7Q1C0"/>
<evidence type="ECO:0000313" key="1">
    <source>
        <dbReference type="EMBL" id="ACU73649.1"/>
    </source>
</evidence>
<dbReference type="STRING" id="479433.Caci_4788"/>
<dbReference type="KEGG" id="cai:Caci_4788"/>
<sequence length="323" mass="34964">MARSGAPLDPPARHSPAVVLGVVVTNLLNTSGPLPLDAARQALKLLPGVGAATRRYPEDQVVSPDLFYGVDCALATSRTQPRVVGTVRARALLTAGHVLQGSARVDVVLDASTRRMPWSYYAARTGTVEAVNKADPADLVAGFLTTESGAGLLDLAGIGAHIMSRLDAVPQVDRRARMRTEAGRLRWAVLVRDDAEMQAEVVAGEDGGFRVRMTAPTALLPSIVEFCETLALHHWLLAALKNAFDRSGRAPRPIDELGPALSYLGHMWNPTAYLSEPTQWIWKALERDAQLSRGWQSTLTRVRDEVSLLTLKAIDGTLHKEFA</sequence>
<dbReference type="OrthoDB" id="3210171at2"/>
<organism evidence="1 2">
    <name type="scientific">Catenulispora acidiphila (strain DSM 44928 / JCM 14897 / NBRC 102108 / NRRL B-24433 / ID139908)</name>
    <dbReference type="NCBI Taxonomy" id="479433"/>
    <lineage>
        <taxon>Bacteria</taxon>
        <taxon>Bacillati</taxon>
        <taxon>Actinomycetota</taxon>
        <taxon>Actinomycetes</taxon>
        <taxon>Catenulisporales</taxon>
        <taxon>Catenulisporaceae</taxon>
        <taxon>Catenulispora</taxon>
    </lineage>
</organism>
<keyword evidence="2" id="KW-1185">Reference proteome</keyword>
<accession>C7Q1C0</accession>
<dbReference type="eggNOG" id="ENOG5030GV3">
    <property type="taxonomic scope" value="Bacteria"/>
</dbReference>
<reference evidence="1 2" key="1">
    <citation type="journal article" date="2009" name="Stand. Genomic Sci.">
        <title>Complete genome sequence of Catenulispora acidiphila type strain (ID 139908).</title>
        <authorList>
            <person name="Copeland A."/>
            <person name="Lapidus A."/>
            <person name="Glavina Del Rio T."/>
            <person name="Nolan M."/>
            <person name="Lucas S."/>
            <person name="Chen F."/>
            <person name="Tice H."/>
            <person name="Cheng J.F."/>
            <person name="Bruce D."/>
            <person name="Goodwin L."/>
            <person name="Pitluck S."/>
            <person name="Mikhailova N."/>
            <person name="Pati A."/>
            <person name="Ivanova N."/>
            <person name="Mavromatis K."/>
            <person name="Chen A."/>
            <person name="Palaniappan K."/>
            <person name="Chain P."/>
            <person name="Land M."/>
            <person name="Hauser L."/>
            <person name="Chang Y.J."/>
            <person name="Jeffries C.D."/>
            <person name="Chertkov O."/>
            <person name="Brettin T."/>
            <person name="Detter J.C."/>
            <person name="Han C."/>
            <person name="Ali Z."/>
            <person name="Tindall B.J."/>
            <person name="Goker M."/>
            <person name="Bristow J."/>
            <person name="Eisen J.A."/>
            <person name="Markowitz V."/>
            <person name="Hugenholtz P."/>
            <person name="Kyrpides N.C."/>
            <person name="Klenk H.P."/>
        </authorList>
    </citation>
    <scope>NUCLEOTIDE SEQUENCE [LARGE SCALE GENOMIC DNA]</scope>
    <source>
        <strain evidence="2">DSM 44928 / JCM 14897 / NBRC 102108 / NRRL B-24433 / ID139908</strain>
    </source>
</reference>